<gene>
    <name evidence="15" type="primary">pheT</name>
    <name evidence="20" type="ORF">D1639_02880</name>
</gene>
<evidence type="ECO:0000256" key="4">
    <source>
        <dbReference type="ARBA" id="ARBA00022490"/>
    </source>
</evidence>
<evidence type="ECO:0000256" key="9">
    <source>
        <dbReference type="ARBA" id="ARBA00022840"/>
    </source>
</evidence>
<comment type="subcellular location">
    <subcellularLocation>
        <location evidence="1 15">Cytoplasm</location>
    </subcellularLocation>
</comment>
<dbReference type="InterPro" id="IPR020825">
    <property type="entry name" value="Phe-tRNA_synthase-like_B3/B4"/>
</dbReference>
<dbReference type="AlphaFoldDB" id="A0A7C9JPS8"/>
<dbReference type="Gene3D" id="3.50.40.10">
    <property type="entry name" value="Phenylalanyl-trna Synthetase, Chain B, domain 3"/>
    <property type="match status" value="1"/>
</dbReference>
<evidence type="ECO:0000313" key="20">
    <source>
        <dbReference type="EMBL" id="NBI33995.1"/>
    </source>
</evidence>
<keyword evidence="12 15" id="KW-0648">Protein biosynthesis</keyword>
<dbReference type="SUPFAM" id="SSF46955">
    <property type="entry name" value="Putative DNA-binding domain"/>
    <property type="match status" value="1"/>
</dbReference>
<dbReference type="InterPro" id="IPR005147">
    <property type="entry name" value="tRNA_synthase_B5-dom"/>
</dbReference>
<comment type="cofactor">
    <cofactor evidence="15">
        <name>Mg(2+)</name>
        <dbReference type="ChEBI" id="CHEBI:18420"/>
    </cofactor>
    <text evidence="15">Binds 2 magnesium ions per tetramer.</text>
</comment>
<dbReference type="GO" id="GO:0000287">
    <property type="term" value="F:magnesium ion binding"/>
    <property type="evidence" value="ECO:0007669"/>
    <property type="project" value="UniProtKB-UniRule"/>
</dbReference>
<evidence type="ECO:0000256" key="15">
    <source>
        <dbReference type="HAMAP-Rule" id="MF_00283"/>
    </source>
</evidence>
<dbReference type="Pfam" id="PF01588">
    <property type="entry name" value="tRNA_bind"/>
    <property type="match status" value="1"/>
</dbReference>
<dbReference type="InterPro" id="IPR012340">
    <property type="entry name" value="NA-bd_OB-fold"/>
</dbReference>
<keyword evidence="4 15" id="KW-0963">Cytoplasm</keyword>
<dbReference type="GO" id="GO:0000049">
    <property type="term" value="F:tRNA binding"/>
    <property type="evidence" value="ECO:0007669"/>
    <property type="project" value="UniProtKB-UniRule"/>
</dbReference>
<evidence type="ECO:0000259" key="19">
    <source>
        <dbReference type="PROSITE" id="PS51483"/>
    </source>
</evidence>
<dbReference type="SMART" id="SM00873">
    <property type="entry name" value="B3_4"/>
    <property type="match status" value="1"/>
</dbReference>
<evidence type="ECO:0000256" key="1">
    <source>
        <dbReference type="ARBA" id="ARBA00004496"/>
    </source>
</evidence>
<dbReference type="InterPro" id="IPR045864">
    <property type="entry name" value="aa-tRNA-synth_II/BPL/LPL"/>
</dbReference>
<evidence type="ECO:0000256" key="16">
    <source>
        <dbReference type="PROSITE-ProRule" id="PRU00209"/>
    </source>
</evidence>
<dbReference type="SUPFAM" id="SSF55681">
    <property type="entry name" value="Class II aaRS and biotin synthetases"/>
    <property type="match status" value="1"/>
</dbReference>
<dbReference type="Gene3D" id="3.30.70.380">
    <property type="entry name" value="Ferrodoxin-fold anticodon-binding domain"/>
    <property type="match status" value="1"/>
</dbReference>
<reference evidence="20" key="1">
    <citation type="submission" date="2018-08" db="EMBL/GenBank/DDBJ databases">
        <title>Murine metabolic-syndrome-specific gut microbial biobank.</title>
        <authorList>
            <person name="Liu C."/>
        </authorList>
    </citation>
    <scope>NUCLEOTIDE SEQUENCE [LARGE SCALE GENOMIC DNA]</scope>
    <source>
        <strain evidence="20">Z82</strain>
    </source>
</reference>
<keyword evidence="7 15" id="KW-0479">Metal-binding</keyword>
<keyword evidence="10 15" id="KW-0460">Magnesium</keyword>
<dbReference type="Pfam" id="PF03484">
    <property type="entry name" value="B5"/>
    <property type="match status" value="1"/>
</dbReference>
<evidence type="ECO:0000256" key="10">
    <source>
        <dbReference type="ARBA" id="ARBA00022842"/>
    </source>
</evidence>
<dbReference type="FunFam" id="2.40.50.140:FF:000045">
    <property type="entry name" value="Phenylalanine--tRNA ligase beta subunit"/>
    <property type="match status" value="1"/>
</dbReference>
<feature type="binding site" evidence="15">
    <location>
        <position position="477"/>
    </location>
    <ligand>
        <name>Mg(2+)</name>
        <dbReference type="ChEBI" id="CHEBI:18420"/>
        <note>shared with alpha subunit</note>
    </ligand>
</feature>
<keyword evidence="9 15" id="KW-0067">ATP-binding</keyword>
<feature type="domain" description="B5" evidence="19">
    <location>
        <begin position="412"/>
        <end position="489"/>
    </location>
</feature>
<keyword evidence="13 15" id="KW-0030">Aminoacyl-tRNA synthetase</keyword>
<comment type="catalytic activity">
    <reaction evidence="14 15">
        <text>tRNA(Phe) + L-phenylalanine + ATP = L-phenylalanyl-tRNA(Phe) + AMP + diphosphate + H(+)</text>
        <dbReference type="Rhea" id="RHEA:19413"/>
        <dbReference type="Rhea" id="RHEA-COMP:9668"/>
        <dbReference type="Rhea" id="RHEA-COMP:9699"/>
        <dbReference type="ChEBI" id="CHEBI:15378"/>
        <dbReference type="ChEBI" id="CHEBI:30616"/>
        <dbReference type="ChEBI" id="CHEBI:33019"/>
        <dbReference type="ChEBI" id="CHEBI:58095"/>
        <dbReference type="ChEBI" id="CHEBI:78442"/>
        <dbReference type="ChEBI" id="CHEBI:78531"/>
        <dbReference type="ChEBI" id="CHEBI:456215"/>
        <dbReference type="EC" id="6.1.1.20"/>
    </reaction>
</comment>
<evidence type="ECO:0000256" key="8">
    <source>
        <dbReference type="ARBA" id="ARBA00022741"/>
    </source>
</evidence>
<dbReference type="PROSITE" id="PS51447">
    <property type="entry name" value="FDX_ACB"/>
    <property type="match status" value="1"/>
</dbReference>
<dbReference type="GO" id="GO:0006432">
    <property type="term" value="P:phenylalanyl-tRNA aminoacylation"/>
    <property type="evidence" value="ECO:0007669"/>
    <property type="project" value="UniProtKB-UniRule"/>
</dbReference>
<dbReference type="SMART" id="SM00874">
    <property type="entry name" value="B5"/>
    <property type="match status" value="1"/>
</dbReference>
<feature type="binding site" evidence="15">
    <location>
        <position position="467"/>
    </location>
    <ligand>
        <name>Mg(2+)</name>
        <dbReference type="ChEBI" id="CHEBI:18420"/>
        <note>shared with alpha subunit</note>
    </ligand>
</feature>
<dbReference type="NCBIfam" id="NF045760">
    <property type="entry name" value="YtpR"/>
    <property type="match status" value="1"/>
</dbReference>
<feature type="domain" description="FDX-ACB" evidence="18">
    <location>
        <begin position="721"/>
        <end position="815"/>
    </location>
</feature>
<dbReference type="InterPro" id="IPR033714">
    <property type="entry name" value="tRNA_bind_bactPheRS"/>
</dbReference>
<keyword evidence="6 15" id="KW-0436">Ligase</keyword>
<dbReference type="SUPFAM" id="SSF56037">
    <property type="entry name" value="PheT/TilS domain"/>
    <property type="match status" value="1"/>
</dbReference>
<dbReference type="PANTHER" id="PTHR10947">
    <property type="entry name" value="PHENYLALANYL-TRNA SYNTHETASE BETA CHAIN AND LEUCINE-RICH REPEAT-CONTAINING PROTEIN 47"/>
    <property type="match status" value="1"/>
</dbReference>
<evidence type="ECO:0000256" key="14">
    <source>
        <dbReference type="ARBA" id="ARBA00049255"/>
    </source>
</evidence>
<keyword evidence="8 15" id="KW-0547">Nucleotide-binding</keyword>
<evidence type="ECO:0000256" key="6">
    <source>
        <dbReference type="ARBA" id="ARBA00022598"/>
    </source>
</evidence>
<dbReference type="Gene3D" id="2.40.50.140">
    <property type="entry name" value="Nucleic acid-binding proteins"/>
    <property type="match status" value="1"/>
</dbReference>
<evidence type="ECO:0000256" key="3">
    <source>
        <dbReference type="ARBA" id="ARBA00011209"/>
    </source>
</evidence>
<feature type="binding site" evidence="15">
    <location>
        <position position="476"/>
    </location>
    <ligand>
        <name>Mg(2+)</name>
        <dbReference type="ChEBI" id="CHEBI:18420"/>
        <note>shared with alpha subunit</note>
    </ligand>
</feature>
<protein>
    <recommendedName>
        <fullName evidence="15">Phenylalanine--tRNA ligase beta subunit</fullName>
        <ecNumber evidence="15">6.1.1.20</ecNumber>
    </recommendedName>
    <alternativeName>
        <fullName evidence="15">Phenylalanyl-tRNA synthetase beta subunit</fullName>
        <shortName evidence="15">PheRS</shortName>
    </alternativeName>
</protein>
<feature type="domain" description="TRNA-binding" evidence="17">
    <location>
        <begin position="39"/>
        <end position="148"/>
    </location>
</feature>
<dbReference type="PROSITE" id="PS50886">
    <property type="entry name" value="TRBD"/>
    <property type="match status" value="1"/>
</dbReference>
<dbReference type="PANTHER" id="PTHR10947:SF0">
    <property type="entry name" value="PHENYLALANINE--TRNA LIGASE BETA SUBUNIT"/>
    <property type="match status" value="1"/>
</dbReference>
<dbReference type="GO" id="GO:0005524">
    <property type="term" value="F:ATP binding"/>
    <property type="evidence" value="ECO:0007669"/>
    <property type="project" value="UniProtKB-UniRule"/>
</dbReference>
<dbReference type="SMART" id="SM00896">
    <property type="entry name" value="FDX-ACB"/>
    <property type="match status" value="1"/>
</dbReference>
<organism evidence="20">
    <name type="scientific">Muribaculaceae bacterium Z82</name>
    <dbReference type="NCBI Taxonomy" id="2304548"/>
    <lineage>
        <taxon>Bacteria</taxon>
        <taxon>Pseudomonadati</taxon>
        <taxon>Bacteroidota</taxon>
        <taxon>Bacteroidia</taxon>
        <taxon>Bacteroidales</taxon>
        <taxon>Muribaculaceae</taxon>
    </lineage>
</organism>
<dbReference type="CDD" id="cd02796">
    <property type="entry name" value="tRNA_bind_bactPheRS"/>
    <property type="match status" value="1"/>
</dbReference>
<dbReference type="SUPFAM" id="SSF50249">
    <property type="entry name" value="Nucleic acid-binding proteins"/>
    <property type="match status" value="1"/>
</dbReference>
<dbReference type="InterPro" id="IPR004532">
    <property type="entry name" value="Phe-tRNA-ligase_IIc_bsu_bact"/>
</dbReference>
<dbReference type="GO" id="GO:0009328">
    <property type="term" value="C:phenylalanine-tRNA ligase complex"/>
    <property type="evidence" value="ECO:0007669"/>
    <property type="project" value="TreeGrafter"/>
</dbReference>
<dbReference type="InterPro" id="IPR045060">
    <property type="entry name" value="Phe-tRNA-ligase_IIc_bsu"/>
</dbReference>
<evidence type="ECO:0000256" key="11">
    <source>
        <dbReference type="ARBA" id="ARBA00022884"/>
    </source>
</evidence>
<evidence type="ECO:0000256" key="12">
    <source>
        <dbReference type="ARBA" id="ARBA00022917"/>
    </source>
</evidence>
<dbReference type="InterPro" id="IPR005146">
    <property type="entry name" value="B3/B4_tRNA-bd"/>
</dbReference>
<sequence>MRVSLKWLSEYVAVPKDTKAFCDKLDLTGTGVEGVETVGEGLGGVVVGFVLTCEPHPDSDHMHVVTVDVGAGEPVQIVCGAPNIAAGIKVPVACVGAVLPGDFAIKKSKLRGVTSCGMCCSKRELGFGSDHSGIWVLPEDAPVGMAIAEYLGLGDTVLDLEITPNRPDCLSMVGMAREVGAMYQEHAENPLGAMAAKLADVTAGASVADTVSIDIMDADRCPRYTARIIDNVKVGPSPEWLVERVTAAGCRSINNVVDVTNYVMFLFGQPLHAFDADRLAEPDGSVRIVVRPAADGERFTTLDGQERVLSADTTVIATPEHAVALAGVMGGLETEVEDDTTCVLLEAAAFNRSHTSRTSRNLGLISESSMRYERGVDDNPVEEISQAAAALLAEVSGGTVRPGVVDVWESRTMPAELTFRISRFNAMMGASIPAEFIVDILGRLGCKVSATSDPAVLSVVAPTFRPDLEREIDLYEEVLRLWGMDRIEPTLPGGRGRVGTRSAREHVVDVVNHTLRASGMNETMTYSFAEPGDMDRLRMTGEEAGSAVELLNPLNSEQSVMRRSIIPGLLRSVAYNQSRGVANVQLYEVGTVFFAREGKKSPKERTYVAGVLAGAMGQEGWNARPEAFDFFDAKGVVESLARELALPKLRFKALGADEAPWLQPGRAAQVLSGGTVLGWVGELHPLAVAAFEAQAPVAAFELTLDALQKSARPAHDYVEVPTFPAVNVDVAFVVDEGVSHEKLMQCMSSAGGKLLEDAHLFDVYRDDARVGAGKKSMAYALTYRAADRTLSGDEVERAHERLVKKVSAATGAEVRG</sequence>
<dbReference type="Gene3D" id="3.30.56.10">
    <property type="match status" value="2"/>
</dbReference>
<dbReference type="InterPro" id="IPR002547">
    <property type="entry name" value="tRNA-bd_dom"/>
</dbReference>
<dbReference type="Pfam" id="PF17759">
    <property type="entry name" value="tRNA_synthFbeta"/>
    <property type="match status" value="1"/>
</dbReference>
<dbReference type="FunFam" id="3.50.40.10:FF:000001">
    <property type="entry name" value="Phenylalanine--tRNA ligase beta subunit"/>
    <property type="match status" value="1"/>
</dbReference>
<evidence type="ECO:0000256" key="13">
    <source>
        <dbReference type="ARBA" id="ARBA00023146"/>
    </source>
</evidence>
<evidence type="ECO:0000256" key="2">
    <source>
        <dbReference type="ARBA" id="ARBA00008653"/>
    </source>
</evidence>
<dbReference type="Pfam" id="PF03483">
    <property type="entry name" value="B3_4"/>
    <property type="match status" value="1"/>
</dbReference>
<comment type="similarity">
    <text evidence="2 15">Belongs to the phenylalanyl-tRNA synthetase beta subunit family. Type 1 subfamily.</text>
</comment>
<evidence type="ECO:0000256" key="5">
    <source>
        <dbReference type="ARBA" id="ARBA00022555"/>
    </source>
</evidence>
<accession>A0A7C9JPS8</accession>
<dbReference type="InterPro" id="IPR036690">
    <property type="entry name" value="Fdx_antiC-bd_sf"/>
</dbReference>
<keyword evidence="11 16" id="KW-0694">RNA-binding</keyword>
<dbReference type="InterPro" id="IPR009061">
    <property type="entry name" value="DNA-bd_dom_put_sf"/>
</dbReference>
<feature type="binding site" evidence="15">
    <location>
        <position position="473"/>
    </location>
    <ligand>
        <name>Mg(2+)</name>
        <dbReference type="ChEBI" id="CHEBI:18420"/>
        <note>shared with alpha subunit</note>
    </ligand>
</feature>
<dbReference type="InterPro" id="IPR041616">
    <property type="entry name" value="PheRS_beta_core"/>
</dbReference>
<keyword evidence="5 16" id="KW-0820">tRNA-binding</keyword>
<evidence type="ECO:0000259" key="18">
    <source>
        <dbReference type="PROSITE" id="PS51447"/>
    </source>
</evidence>
<comment type="caution">
    <text evidence="20">The sequence shown here is derived from an EMBL/GenBank/DDBJ whole genome shotgun (WGS) entry which is preliminary data.</text>
</comment>
<dbReference type="Pfam" id="PF03147">
    <property type="entry name" value="FDX-ACB"/>
    <property type="match status" value="1"/>
</dbReference>
<name>A0A7C9JPS8_9BACT</name>
<comment type="subunit">
    <text evidence="3 15">Tetramer of two alpha and two beta subunits.</text>
</comment>
<evidence type="ECO:0000256" key="7">
    <source>
        <dbReference type="ARBA" id="ARBA00022723"/>
    </source>
</evidence>
<dbReference type="FunFam" id="3.30.70.380:FF:000001">
    <property type="entry name" value="Phenylalanine--tRNA ligase beta subunit"/>
    <property type="match status" value="1"/>
</dbReference>
<dbReference type="HAMAP" id="MF_00283">
    <property type="entry name" value="Phe_tRNA_synth_beta1"/>
    <property type="match status" value="1"/>
</dbReference>
<dbReference type="EMBL" id="QWKH01000011">
    <property type="protein sequence ID" value="NBI33995.1"/>
    <property type="molecule type" value="Genomic_DNA"/>
</dbReference>
<dbReference type="EC" id="6.1.1.20" evidence="15"/>
<dbReference type="Gene3D" id="3.30.930.10">
    <property type="entry name" value="Bira Bifunctional Protein, Domain 2"/>
    <property type="match status" value="1"/>
</dbReference>
<dbReference type="CDD" id="cd00769">
    <property type="entry name" value="PheRS_beta_core"/>
    <property type="match status" value="1"/>
</dbReference>
<proteinExistence type="inferred from homology"/>
<dbReference type="SUPFAM" id="SSF54991">
    <property type="entry name" value="Anticodon-binding domain of PheRS"/>
    <property type="match status" value="1"/>
</dbReference>
<dbReference type="InterPro" id="IPR005121">
    <property type="entry name" value="Fdx_antiC-bd"/>
</dbReference>
<dbReference type="NCBIfam" id="TIGR00472">
    <property type="entry name" value="pheT_bact"/>
    <property type="match status" value="1"/>
</dbReference>
<dbReference type="GO" id="GO:0004826">
    <property type="term" value="F:phenylalanine-tRNA ligase activity"/>
    <property type="evidence" value="ECO:0007669"/>
    <property type="project" value="UniProtKB-UniRule"/>
</dbReference>
<dbReference type="PROSITE" id="PS51483">
    <property type="entry name" value="B5"/>
    <property type="match status" value="1"/>
</dbReference>
<evidence type="ECO:0000259" key="17">
    <source>
        <dbReference type="PROSITE" id="PS50886"/>
    </source>
</evidence>